<protein>
    <submittedName>
        <fullName evidence="1">Uncharacterized protein</fullName>
    </submittedName>
</protein>
<proteinExistence type="predicted"/>
<dbReference type="Proteomes" id="UP000285286">
    <property type="component" value="Unassembled WGS sequence"/>
</dbReference>
<gene>
    <name evidence="1" type="ORF">BHU25_00365</name>
</gene>
<organism evidence="1 2">
    <name type="scientific">Pseudomonas vranovensis</name>
    <dbReference type="NCBI Taxonomy" id="321661"/>
    <lineage>
        <taxon>Bacteria</taxon>
        <taxon>Pseudomonadati</taxon>
        <taxon>Pseudomonadota</taxon>
        <taxon>Gammaproteobacteria</taxon>
        <taxon>Pseudomonadales</taxon>
        <taxon>Pseudomonadaceae</taxon>
        <taxon>Pseudomonas</taxon>
    </lineage>
</organism>
<accession>A0A423E096</accession>
<keyword evidence="2" id="KW-1185">Reference proteome</keyword>
<evidence type="ECO:0000313" key="2">
    <source>
        <dbReference type="Proteomes" id="UP000285286"/>
    </source>
</evidence>
<evidence type="ECO:0000313" key="1">
    <source>
        <dbReference type="EMBL" id="ROL78824.1"/>
    </source>
</evidence>
<dbReference type="AlphaFoldDB" id="A0A423E096"/>
<dbReference type="RefSeq" id="WP_123564377.1">
    <property type="nucleotide sequence ID" value="NZ_MOAM01000004.1"/>
</dbReference>
<reference evidence="1 2" key="1">
    <citation type="submission" date="2016-10" db="EMBL/GenBank/DDBJ databases">
        <title>Comparative genome analysis of multiple Pseudomonas spp. focuses on biocontrol and plant growth promoting traits.</title>
        <authorList>
            <person name="Tao X.-Y."/>
            <person name="Taylor C.G."/>
        </authorList>
    </citation>
    <scope>NUCLEOTIDE SEQUENCE [LARGE SCALE GENOMIC DNA]</scope>
    <source>
        <strain evidence="1 2">15D11</strain>
    </source>
</reference>
<sequence length="162" mass="18665">MVDLVDKSFIATLYSTKAGRSGQVGISAQRTEFDFAESGWLQIVGHGLRVRPIDFRFQFVEDQGDRIHYDITCASRVDGYLGKKLGRSSGGYLGLYGKNEITFFWKVQPRAEWYGQQERHFILRDYEGHEIKSYYSNRDGDRYLNAYEGAPLSFAVRIKEVL</sequence>
<name>A0A423E096_9PSED</name>
<comment type="caution">
    <text evidence="1">The sequence shown here is derived from an EMBL/GenBank/DDBJ whole genome shotgun (WGS) entry which is preliminary data.</text>
</comment>
<dbReference type="EMBL" id="MOAM01000004">
    <property type="protein sequence ID" value="ROL78824.1"/>
    <property type="molecule type" value="Genomic_DNA"/>
</dbReference>